<evidence type="ECO:0000256" key="1">
    <source>
        <dbReference type="SAM" id="SignalP"/>
    </source>
</evidence>
<evidence type="ECO:0008006" key="4">
    <source>
        <dbReference type="Google" id="ProtNLM"/>
    </source>
</evidence>
<dbReference type="Proteomes" id="UP000760494">
    <property type="component" value="Unassembled WGS sequence"/>
</dbReference>
<organism evidence="2 3">
    <name type="scientific">Fusarium fujikuroi</name>
    <name type="common">Bakanae and foot rot disease fungus</name>
    <name type="synonym">Gibberella fujikuroi</name>
    <dbReference type="NCBI Taxonomy" id="5127"/>
    <lineage>
        <taxon>Eukaryota</taxon>
        <taxon>Fungi</taxon>
        <taxon>Dikarya</taxon>
        <taxon>Ascomycota</taxon>
        <taxon>Pezizomycotina</taxon>
        <taxon>Sordariomycetes</taxon>
        <taxon>Hypocreomycetidae</taxon>
        <taxon>Hypocreales</taxon>
        <taxon>Nectriaceae</taxon>
        <taxon>Fusarium</taxon>
        <taxon>Fusarium fujikuroi species complex</taxon>
    </lineage>
</organism>
<feature type="signal peptide" evidence="1">
    <location>
        <begin position="1"/>
        <end position="20"/>
    </location>
</feature>
<dbReference type="AlphaFoldDB" id="A0A2H3SYA4"/>
<dbReference type="EMBL" id="CABFJX010000395">
    <property type="protein sequence ID" value="VTT78813.1"/>
    <property type="molecule type" value="Genomic_DNA"/>
</dbReference>
<keyword evidence="1" id="KW-0732">Signal</keyword>
<dbReference type="OrthoDB" id="4823420at2759"/>
<evidence type="ECO:0000313" key="3">
    <source>
        <dbReference type="Proteomes" id="UP000760494"/>
    </source>
</evidence>
<evidence type="ECO:0000313" key="2">
    <source>
        <dbReference type="EMBL" id="VTT78813.1"/>
    </source>
</evidence>
<feature type="chain" id="PRO_5041061913" description="Ig-like domain-containing protein" evidence="1">
    <location>
        <begin position="21"/>
        <end position="129"/>
    </location>
</feature>
<gene>
    <name evidence="2" type="ORF">C2S_11238</name>
</gene>
<comment type="caution">
    <text evidence="2">The sequence shown here is derived from an EMBL/GenBank/DDBJ whole genome shotgun (WGS) entry which is preliminary data.</text>
</comment>
<accession>A0A2H3SYA4</accession>
<reference evidence="2" key="1">
    <citation type="submission" date="2019-05" db="EMBL/GenBank/DDBJ databases">
        <authorList>
            <person name="Piombo E."/>
        </authorList>
    </citation>
    <scope>NUCLEOTIDE SEQUENCE</scope>
    <source>
        <strain evidence="2">C2S</strain>
    </source>
</reference>
<proteinExistence type="predicted"/>
<sequence>MKFFSALTFTASSLVLGTVAAPAPEPAAVGATVSPYSITCAGFNTGSPLSIGDIKWALSNRRDELDLKAGWWNQQDLTCVSTDGRKIQQYAVKFTYNHARSNPQGMTKLAEDRVLCTASNQWRLACSPV</sequence>
<name>A0A2H3SYA4_FUSFU</name>
<protein>
    <recommendedName>
        <fullName evidence="4">Ig-like domain-containing protein</fullName>
    </recommendedName>
</protein>